<accession>A0A8J9Z7S9</accession>
<dbReference type="SUPFAM" id="SSF81321">
    <property type="entry name" value="Family A G protein-coupled receptor-like"/>
    <property type="match status" value="1"/>
</dbReference>
<dbReference type="Gene3D" id="1.20.1070.10">
    <property type="entry name" value="Rhodopsin 7-helix transmembrane proteins"/>
    <property type="match status" value="1"/>
</dbReference>
<feature type="domain" description="G-protein coupled receptors family 1 profile" evidence="12">
    <location>
        <begin position="48"/>
        <end position="324"/>
    </location>
</feature>
<evidence type="ECO:0000256" key="5">
    <source>
        <dbReference type="ARBA" id="ARBA00023040"/>
    </source>
</evidence>
<keyword evidence="3 10" id="KW-0812">Transmembrane</keyword>
<organism evidence="13 14">
    <name type="scientific">Branchiostoma lanceolatum</name>
    <name type="common">Common lancelet</name>
    <name type="synonym">Amphioxus lanceolatum</name>
    <dbReference type="NCBI Taxonomy" id="7740"/>
    <lineage>
        <taxon>Eukaryota</taxon>
        <taxon>Metazoa</taxon>
        <taxon>Chordata</taxon>
        <taxon>Cephalochordata</taxon>
        <taxon>Leptocardii</taxon>
        <taxon>Amphioxiformes</taxon>
        <taxon>Branchiostomatidae</taxon>
        <taxon>Branchiostoma</taxon>
    </lineage>
</organism>
<dbReference type="EMBL" id="OV696702">
    <property type="protein sequence ID" value="CAH1249255.1"/>
    <property type="molecule type" value="Genomic_DNA"/>
</dbReference>
<dbReference type="InterPro" id="IPR000276">
    <property type="entry name" value="GPCR_Rhodpsn"/>
</dbReference>
<dbReference type="InterPro" id="IPR001817">
    <property type="entry name" value="Vasoprsn_rcpt"/>
</dbReference>
<feature type="transmembrane region" description="Helical" evidence="10">
    <location>
        <begin position="196"/>
        <end position="219"/>
    </location>
</feature>
<evidence type="ECO:0000256" key="1">
    <source>
        <dbReference type="ARBA" id="ARBA00004651"/>
    </source>
</evidence>
<keyword evidence="9 10" id="KW-0807">Transducer</keyword>
<dbReference type="GO" id="GO:0005886">
    <property type="term" value="C:plasma membrane"/>
    <property type="evidence" value="ECO:0007669"/>
    <property type="project" value="UniProtKB-SubCell"/>
</dbReference>
<evidence type="ECO:0000256" key="6">
    <source>
        <dbReference type="ARBA" id="ARBA00023136"/>
    </source>
</evidence>
<dbReference type="Proteomes" id="UP000838412">
    <property type="component" value="Chromosome 17"/>
</dbReference>
<evidence type="ECO:0000256" key="8">
    <source>
        <dbReference type="ARBA" id="ARBA00023180"/>
    </source>
</evidence>
<dbReference type="PANTHER" id="PTHR24241:SF161">
    <property type="entry name" value="G-PROTEIN COUPLED RECEPTORS FAMILY 1 PROFILE DOMAIN-CONTAINING PROTEIN"/>
    <property type="match status" value="1"/>
</dbReference>
<evidence type="ECO:0000256" key="7">
    <source>
        <dbReference type="ARBA" id="ARBA00023170"/>
    </source>
</evidence>
<evidence type="ECO:0000259" key="12">
    <source>
        <dbReference type="PROSITE" id="PS50262"/>
    </source>
</evidence>
<dbReference type="AlphaFoldDB" id="A0A8J9Z7S9"/>
<evidence type="ECO:0000256" key="3">
    <source>
        <dbReference type="ARBA" id="ARBA00022692"/>
    </source>
</evidence>
<feature type="transmembrane region" description="Helical" evidence="10">
    <location>
        <begin position="273"/>
        <end position="292"/>
    </location>
</feature>
<keyword evidence="5 10" id="KW-0297">G-protein coupled receptor</keyword>
<evidence type="ECO:0000313" key="13">
    <source>
        <dbReference type="EMBL" id="CAH1249255.1"/>
    </source>
</evidence>
<name>A0A8J9Z7S9_BRALA</name>
<feature type="transmembrane region" description="Helical" evidence="10">
    <location>
        <begin position="150"/>
        <end position="171"/>
    </location>
</feature>
<dbReference type="GO" id="GO:0005000">
    <property type="term" value="F:vasopressin receptor activity"/>
    <property type="evidence" value="ECO:0007669"/>
    <property type="project" value="InterPro"/>
</dbReference>
<dbReference type="PRINTS" id="PR00896">
    <property type="entry name" value="VASOPRESSINR"/>
</dbReference>
<dbReference type="PRINTS" id="PR00237">
    <property type="entry name" value="GPCRRHODOPSN"/>
</dbReference>
<sequence length="472" mass="53101">MEGSGDFSLGNGSNQSLPTAFPGFQRDETLATIEVGVLGAMMFLALGGNLCVLADIYHSRRHHRRMHLFLTHLCIADLAVALMNILPQLIWDVTGRFLAGDVTCRVVKFFQLASLYGSSYVLVATAMDRYSAICHPMSVLTKTSKHPKRVILLSWCLSLLFAVPQVQIFSFREVVEGTGMYDCWGQFQEGWGQKAYVTWCCLSLFAAPCLIIAFVYVLICRQVWKSFQSGNLDEVTTRRGVKVTRHRQLTMRPRTHMGIDFTATKVKTVQMTLVIVIAYVVCWSPFFVVQLWHTWDPHAPFQGAAFTIILLLASLNSCVNPWIYFLFTGQCFGSLRGRKRQYMIPTTIRSRSSPNNKHLGRAHSMSDHSGVNGHTVRYVNGVNNHVTFAACCTRSVTTKTSTRSMRRGDQRQPHPEPPPPPVRTVKFSLYDDVIEYSSGAPRSDGILEVKKKCTKRHTHAFGTVYSFDTHSV</sequence>
<comment type="similarity">
    <text evidence="10">Belongs to the G-protein coupled receptor 1 family. Vasopressin/oxytocin receptor subfamily.</text>
</comment>
<keyword evidence="2" id="KW-1003">Cell membrane</keyword>
<evidence type="ECO:0000256" key="10">
    <source>
        <dbReference type="RuleBase" id="RU046427"/>
    </source>
</evidence>
<evidence type="ECO:0000256" key="2">
    <source>
        <dbReference type="ARBA" id="ARBA00022475"/>
    </source>
</evidence>
<keyword evidence="6 10" id="KW-0472">Membrane</keyword>
<comment type="subcellular location">
    <subcellularLocation>
        <location evidence="1 10">Cell membrane</location>
        <topology evidence="1 10">Multi-pass membrane protein</topology>
    </subcellularLocation>
</comment>
<keyword evidence="8 10" id="KW-0325">Glycoprotein</keyword>
<keyword evidence="4 10" id="KW-1133">Transmembrane helix</keyword>
<evidence type="ECO:0000256" key="9">
    <source>
        <dbReference type="ARBA" id="ARBA00023224"/>
    </source>
</evidence>
<gene>
    <name evidence="13" type="primary">AVPR1B</name>
    <name evidence="13" type="ORF">BLAG_LOCUS10429</name>
</gene>
<keyword evidence="7 10" id="KW-0675">Receptor</keyword>
<proteinExistence type="inferred from homology"/>
<evidence type="ECO:0000313" key="14">
    <source>
        <dbReference type="Proteomes" id="UP000838412"/>
    </source>
</evidence>
<feature type="region of interest" description="Disordered" evidence="11">
    <location>
        <begin position="399"/>
        <end position="424"/>
    </location>
</feature>
<evidence type="ECO:0000256" key="4">
    <source>
        <dbReference type="ARBA" id="ARBA00022989"/>
    </source>
</evidence>
<dbReference type="Pfam" id="PF00001">
    <property type="entry name" value="7tm_1"/>
    <property type="match status" value="1"/>
</dbReference>
<feature type="transmembrane region" description="Helical" evidence="10">
    <location>
        <begin position="110"/>
        <end position="130"/>
    </location>
</feature>
<evidence type="ECO:0000256" key="11">
    <source>
        <dbReference type="SAM" id="MobiDB-lite"/>
    </source>
</evidence>
<dbReference type="GO" id="GO:0032870">
    <property type="term" value="P:cellular response to hormone stimulus"/>
    <property type="evidence" value="ECO:0007669"/>
    <property type="project" value="TreeGrafter"/>
</dbReference>
<dbReference type="PROSITE" id="PS50262">
    <property type="entry name" value="G_PROTEIN_RECEP_F1_2"/>
    <property type="match status" value="1"/>
</dbReference>
<reference evidence="13" key="1">
    <citation type="submission" date="2022-01" db="EMBL/GenBank/DDBJ databases">
        <authorList>
            <person name="Braso-Vives M."/>
        </authorList>
    </citation>
    <scope>NUCLEOTIDE SEQUENCE</scope>
</reference>
<dbReference type="OrthoDB" id="6435638at2759"/>
<feature type="transmembrane region" description="Helical" evidence="10">
    <location>
        <begin position="69"/>
        <end position="90"/>
    </location>
</feature>
<feature type="transmembrane region" description="Helical" evidence="10">
    <location>
        <begin position="304"/>
        <end position="327"/>
    </location>
</feature>
<dbReference type="GO" id="GO:0042277">
    <property type="term" value="F:peptide binding"/>
    <property type="evidence" value="ECO:0007669"/>
    <property type="project" value="TreeGrafter"/>
</dbReference>
<keyword evidence="14" id="KW-1185">Reference proteome</keyword>
<feature type="transmembrane region" description="Helical" evidence="10">
    <location>
        <begin position="35"/>
        <end position="57"/>
    </location>
</feature>
<protein>
    <submittedName>
        <fullName evidence="13">AVPR1B protein</fullName>
    </submittedName>
</protein>
<dbReference type="InterPro" id="IPR017452">
    <property type="entry name" value="GPCR_Rhodpsn_7TM"/>
</dbReference>
<feature type="region of interest" description="Disordered" evidence="11">
    <location>
        <begin position="349"/>
        <end position="369"/>
    </location>
</feature>
<dbReference type="PANTHER" id="PTHR24241">
    <property type="entry name" value="NEUROPEPTIDE RECEPTOR-RELATED G-PROTEIN COUPLED RECEPTOR"/>
    <property type="match status" value="1"/>
</dbReference>
<dbReference type="PROSITE" id="PS00237">
    <property type="entry name" value="G_PROTEIN_RECEP_F1_1"/>
    <property type="match status" value="1"/>
</dbReference>
<dbReference type="CDD" id="cd15196">
    <property type="entry name" value="7tmA_Vasopressin_Oxytocin"/>
    <property type="match status" value="1"/>
</dbReference>